<evidence type="ECO:0000313" key="1">
    <source>
        <dbReference type="EMBL" id="RZU42074.1"/>
    </source>
</evidence>
<dbReference type="Pfam" id="PF00702">
    <property type="entry name" value="Hydrolase"/>
    <property type="match status" value="1"/>
</dbReference>
<name>A0A4Q7YXB2_9BACT</name>
<organism evidence="1 2">
    <name type="scientific">Edaphobacter modestus</name>
    <dbReference type="NCBI Taxonomy" id="388466"/>
    <lineage>
        <taxon>Bacteria</taxon>
        <taxon>Pseudomonadati</taxon>
        <taxon>Acidobacteriota</taxon>
        <taxon>Terriglobia</taxon>
        <taxon>Terriglobales</taxon>
        <taxon>Acidobacteriaceae</taxon>
        <taxon>Edaphobacter</taxon>
    </lineage>
</organism>
<dbReference type="Proteomes" id="UP000292958">
    <property type="component" value="Unassembled WGS sequence"/>
</dbReference>
<dbReference type="SFLD" id="SFLDG01135">
    <property type="entry name" value="C1.5.6:_HAD__Beta-PGM__Phospha"/>
    <property type="match status" value="1"/>
</dbReference>
<dbReference type="InterPro" id="IPR050155">
    <property type="entry name" value="HAD-like_hydrolase_sf"/>
</dbReference>
<dbReference type="InterPro" id="IPR036412">
    <property type="entry name" value="HAD-like_sf"/>
</dbReference>
<protein>
    <submittedName>
        <fullName evidence="1">HAD superfamily hydrolase (TIGR01509 family)/HAD superfamily hydrolase (TIGR01549 family)</fullName>
    </submittedName>
</protein>
<keyword evidence="1" id="KW-0378">Hydrolase</keyword>
<proteinExistence type="predicted"/>
<dbReference type="PANTHER" id="PTHR43434">
    <property type="entry name" value="PHOSPHOGLYCOLATE PHOSPHATASE"/>
    <property type="match status" value="1"/>
</dbReference>
<dbReference type="Gene3D" id="3.40.50.1000">
    <property type="entry name" value="HAD superfamily/HAD-like"/>
    <property type="match status" value="1"/>
</dbReference>
<dbReference type="Gene3D" id="1.10.150.240">
    <property type="entry name" value="Putative phosphatase, domain 2"/>
    <property type="match status" value="1"/>
</dbReference>
<comment type="caution">
    <text evidence="1">The sequence shown here is derived from an EMBL/GenBank/DDBJ whole genome shotgun (WGS) entry which is preliminary data.</text>
</comment>
<dbReference type="InterPro" id="IPR023214">
    <property type="entry name" value="HAD_sf"/>
</dbReference>
<dbReference type="PRINTS" id="PR00413">
    <property type="entry name" value="HADHALOGNASE"/>
</dbReference>
<dbReference type="InterPro" id="IPR006439">
    <property type="entry name" value="HAD-SF_hydro_IA"/>
</dbReference>
<dbReference type="NCBIfam" id="TIGR01549">
    <property type="entry name" value="HAD-SF-IA-v1"/>
    <property type="match status" value="1"/>
</dbReference>
<keyword evidence="2" id="KW-1185">Reference proteome</keyword>
<dbReference type="GO" id="GO:0008967">
    <property type="term" value="F:phosphoglycolate phosphatase activity"/>
    <property type="evidence" value="ECO:0007669"/>
    <property type="project" value="TreeGrafter"/>
</dbReference>
<dbReference type="RefSeq" id="WP_130419880.1">
    <property type="nucleotide sequence ID" value="NZ_SHKW01000001.1"/>
</dbReference>
<dbReference type="EMBL" id="SHKW01000001">
    <property type="protein sequence ID" value="RZU42074.1"/>
    <property type="molecule type" value="Genomic_DNA"/>
</dbReference>
<dbReference type="GO" id="GO:0006281">
    <property type="term" value="P:DNA repair"/>
    <property type="evidence" value="ECO:0007669"/>
    <property type="project" value="TreeGrafter"/>
</dbReference>
<gene>
    <name evidence="1" type="ORF">BDD14_3620</name>
</gene>
<dbReference type="PANTHER" id="PTHR43434:SF16">
    <property type="entry name" value="BLL8046 PROTEIN"/>
    <property type="match status" value="1"/>
</dbReference>
<sequence length="222" mass="24678">MVQAVLSDIDGTLVQSNWLHASAWQDAFSVGGIDLDVEVIRRQIGKGGDELIPVFVPYWRRRILEEPLKAYRKFVFQQDYLEKVEAFPCTRELFHRMKKSGIKIALSSSANKDELETYKAIARVSDLVDISTTADDVDRSKPHPDIFETALRRLGAKPASVLALGDTPWDAEAAGRAGVRTIGVTTGGWSQQELYDAGCIEVYKDVSDLLSNFDHSAFVTLS</sequence>
<evidence type="ECO:0000313" key="2">
    <source>
        <dbReference type="Proteomes" id="UP000292958"/>
    </source>
</evidence>
<dbReference type="GO" id="GO:0005829">
    <property type="term" value="C:cytosol"/>
    <property type="evidence" value="ECO:0007669"/>
    <property type="project" value="TreeGrafter"/>
</dbReference>
<accession>A0A4Q7YXB2</accession>
<dbReference type="SUPFAM" id="SSF56784">
    <property type="entry name" value="HAD-like"/>
    <property type="match status" value="1"/>
</dbReference>
<dbReference type="InterPro" id="IPR023198">
    <property type="entry name" value="PGP-like_dom2"/>
</dbReference>
<dbReference type="NCBIfam" id="TIGR01509">
    <property type="entry name" value="HAD-SF-IA-v3"/>
    <property type="match status" value="1"/>
</dbReference>
<dbReference type="AlphaFoldDB" id="A0A4Q7YXB2"/>
<dbReference type="SFLD" id="SFLDG01129">
    <property type="entry name" value="C1.5:_HAD__Beta-PGM__Phosphata"/>
    <property type="match status" value="1"/>
</dbReference>
<reference evidence="1 2" key="1">
    <citation type="submission" date="2019-02" db="EMBL/GenBank/DDBJ databases">
        <title>Genomic Encyclopedia of Archaeal and Bacterial Type Strains, Phase II (KMG-II): from individual species to whole genera.</title>
        <authorList>
            <person name="Goeker M."/>
        </authorList>
    </citation>
    <scope>NUCLEOTIDE SEQUENCE [LARGE SCALE GENOMIC DNA]</scope>
    <source>
        <strain evidence="1 2">DSM 18101</strain>
    </source>
</reference>
<dbReference type="OrthoDB" id="9809962at2"/>
<dbReference type="SFLD" id="SFLDS00003">
    <property type="entry name" value="Haloacid_Dehalogenase"/>
    <property type="match status" value="1"/>
</dbReference>